<gene>
    <name evidence="2" type="ORF">CK621_11860</name>
</gene>
<reference evidence="2 3" key="1">
    <citation type="submission" date="2017-08" db="EMBL/GenBank/DDBJ databases">
        <title>WGS of Clinical strains of the CDC Group NO-1 linked to zoonotic infections in humans.</title>
        <authorList>
            <person name="Bernier A.-M."/>
            <person name="Bernard K."/>
        </authorList>
    </citation>
    <scope>NUCLEOTIDE SEQUENCE [LARGE SCALE GENOMIC DNA]</scope>
    <source>
        <strain evidence="2 3">NML120219</strain>
    </source>
</reference>
<comment type="caution">
    <text evidence="2">The sequence shown here is derived from an EMBL/GenBank/DDBJ whole genome shotgun (WGS) entry which is preliminary data.</text>
</comment>
<organism evidence="2 3">
    <name type="scientific">Vandammella animalimorsus</name>
    <dbReference type="NCBI Taxonomy" id="2029117"/>
    <lineage>
        <taxon>Bacteria</taxon>
        <taxon>Pseudomonadati</taxon>
        <taxon>Pseudomonadota</taxon>
        <taxon>Betaproteobacteria</taxon>
        <taxon>Burkholderiales</taxon>
        <taxon>Comamonadaceae</taxon>
        <taxon>Vandammella</taxon>
    </lineage>
</organism>
<evidence type="ECO:0000256" key="1">
    <source>
        <dbReference type="SAM" id="MobiDB-lite"/>
    </source>
</evidence>
<protein>
    <submittedName>
        <fullName evidence="2">Uncharacterized protein</fullName>
    </submittedName>
</protein>
<feature type="region of interest" description="Disordered" evidence="1">
    <location>
        <begin position="322"/>
        <end position="348"/>
    </location>
</feature>
<accession>A0A2A2ATJ7</accession>
<name>A0A2A2ATJ7_9BURK</name>
<proteinExistence type="predicted"/>
<dbReference type="SUPFAM" id="SSF53474">
    <property type="entry name" value="alpha/beta-Hydrolases"/>
    <property type="match status" value="1"/>
</dbReference>
<dbReference type="InterPro" id="IPR029058">
    <property type="entry name" value="AB_hydrolase_fold"/>
</dbReference>
<evidence type="ECO:0000313" key="3">
    <source>
        <dbReference type="Proteomes" id="UP000218439"/>
    </source>
</evidence>
<evidence type="ECO:0000313" key="2">
    <source>
        <dbReference type="EMBL" id="PAT41915.1"/>
    </source>
</evidence>
<dbReference type="EMBL" id="NSJE01000022">
    <property type="protein sequence ID" value="PAT41915.1"/>
    <property type="molecule type" value="Genomic_DNA"/>
</dbReference>
<sequence length="454" mass="50301">MFKSKDPNAAQPYVVAVRGTEFGLQWQPPFFTADVQADVGDIILDGITIDQTIDLYNFMLRIATPKGQAFQGKSSVLLDENPGDVDTNRRDALFDIVGIKAQVRTIVDVFSSDPYYQGVLEQPVDVSQIMGAVGHSLGGHLATVLTRLFPGLEATTINGAGLGLGFIKGLRKLAELNIRNLFHMLGGADAFDGSKMVNYYGYKNPEFVTQHLLLRQAGGHEPIYIEQDTFWGNVLGHGSGQMNDSFAVFRLMQGLNKDLSLSQIDWILTAISEDEGMTLEQTLERIGRLFWLNGTPARNDREQLYAKLNELNAKGRPARIQRQSGRCGSGWAARREPQQWPPPLRGRATPQTARIRRCARRCDSCRPSHSLPTRRPWSWSLPANMPVRSCMRWRGGCDRDGAVWAQAGMRGLTVCHGWCANSSQLRGDPCTSNCALTIFDSNPLYPLAVVGYKA</sequence>
<dbReference type="Proteomes" id="UP000218439">
    <property type="component" value="Unassembled WGS sequence"/>
</dbReference>
<dbReference type="AlphaFoldDB" id="A0A2A2ATJ7"/>